<keyword evidence="2" id="KW-1185">Reference proteome</keyword>
<dbReference type="EMBL" id="JASBWR010000042">
    <property type="protein sequence ID" value="KAJ9104134.1"/>
    <property type="molecule type" value="Genomic_DNA"/>
</dbReference>
<evidence type="ECO:0000313" key="1">
    <source>
        <dbReference type="EMBL" id="KAJ9104134.1"/>
    </source>
</evidence>
<proteinExistence type="predicted"/>
<reference evidence="1" key="1">
    <citation type="submission" date="2023-04" db="EMBL/GenBank/DDBJ databases">
        <title>Draft Genome sequencing of Naganishia species isolated from polar environments using Oxford Nanopore Technology.</title>
        <authorList>
            <person name="Leo P."/>
            <person name="Venkateswaran K."/>
        </authorList>
    </citation>
    <scope>NUCLEOTIDE SEQUENCE</scope>
    <source>
        <strain evidence="1">MNA-CCFEE 5261</strain>
    </source>
</reference>
<accession>A0ACC2VYI8</accession>
<gene>
    <name evidence="1" type="ORF">QFC19_004118</name>
</gene>
<name>A0ACC2VYI8_9TREE</name>
<protein>
    <submittedName>
        <fullName evidence="1">Uncharacterized protein</fullName>
    </submittedName>
</protein>
<organism evidence="1 2">
    <name type="scientific">Naganishia cerealis</name>
    <dbReference type="NCBI Taxonomy" id="610337"/>
    <lineage>
        <taxon>Eukaryota</taxon>
        <taxon>Fungi</taxon>
        <taxon>Dikarya</taxon>
        <taxon>Basidiomycota</taxon>
        <taxon>Agaricomycotina</taxon>
        <taxon>Tremellomycetes</taxon>
        <taxon>Filobasidiales</taxon>
        <taxon>Filobasidiaceae</taxon>
        <taxon>Naganishia</taxon>
    </lineage>
</organism>
<sequence>MSPAVSYPANSAALLLQQAAPMLPPGAGTGYVVQPAGGGGGIRNDPHRRPSQRSSRHPSISEEPSIVPPPLAAASMNPHLGRSKSWRQPADNDDWRYNGAVPNNMRLSRGVSTSASENNHTYHYGQGHHRSSSYTTHLTGSDQESIPTTSPLDPTFAVHPPRPAGGLHKSASLRSNTSQSSNANSSGHGHGAYARSLLTRGRISPGNGTSAGSLTWDHLSSPTFAKSEDNHAIQTRRIVMREDDGARDGSNLALTTRGISGPILGIGQGVGASSIGYTQMHPQQQQHQQQQQQNLMQQSIGADVKRHQSLQQGFGHSTKVQERLARSQALLPPEQRTSAPLVHATSPVATSDRDRRLSDIASSSSARNVWSTNLAGADVVNDGWEQVDHAMRARLNHTPVNLPGPTPPTTSLSRQHSHTPPTVQQGNVLVGDQLYSSMQQDSAWADPSYHSDFIQRDSLSQAFQAMQLGTEMLIPASGPINPASQLSSHPLMPATAMEDLYRNGLVPYGVPRAHPIAPGAYADNMDYNSSYGRRAQAASPVYPGFPTTSGQIQSSSVPLLQGTAVMPPAQQHSHQHHHQHSLQQPATQAVPNHIARAAEAEVQLMIAKRGLNPYDFGCQPENARFFVIKSFTEDDVHKSLKHEIWASTTYGNQRLDKAFAEAQGPVYLFFSVNGSGHFCGVAQMLSPVDYNQTSTVWAQDKWKGIFKLRWIFVKDIPNGALRHIRLMNTPEQKPITNSRDTQELLWEAGCEVLSIFVKFKEKTSLLQDWGFHEMQALEKAHKMTIDPSREGQNMPPLPNPARDVVDSRATGGYNYADEQQQRAQIKAGGLVKGFSATGPPSLANQHQGFSVVSRGTKAATKIF</sequence>
<dbReference type="Proteomes" id="UP001241377">
    <property type="component" value="Unassembled WGS sequence"/>
</dbReference>
<comment type="caution">
    <text evidence="1">The sequence shown here is derived from an EMBL/GenBank/DDBJ whole genome shotgun (WGS) entry which is preliminary data.</text>
</comment>
<evidence type="ECO:0000313" key="2">
    <source>
        <dbReference type="Proteomes" id="UP001241377"/>
    </source>
</evidence>